<keyword evidence="2" id="KW-0175">Coiled coil</keyword>
<dbReference type="PANTHER" id="PTHR38768:SF1">
    <property type="entry name" value="UPF0502 PROTEIN YCEH"/>
    <property type="match status" value="1"/>
</dbReference>
<evidence type="ECO:0000256" key="1">
    <source>
        <dbReference type="HAMAP-Rule" id="MF_01584"/>
    </source>
</evidence>
<accession>A0A2N4URD1</accession>
<dbReference type="InterPro" id="IPR036388">
    <property type="entry name" value="WH-like_DNA-bd_sf"/>
</dbReference>
<dbReference type="InterPro" id="IPR036390">
    <property type="entry name" value="WH_DNA-bd_sf"/>
</dbReference>
<feature type="coiled-coil region" evidence="2">
    <location>
        <begin position="188"/>
        <end position="215"/>
    </location>
</feature>
<comment type="caution">
    <text evidence="3">The sequence shown here is derived from an EMBL/GenBank/DDBJ whole genome shotgun (WGS) entry which is preliminary data.</text>
</comment>
<evidence type="ECO:0000313" key="4">
    <source>
        <dbReference type="Proteomes" id="UP000234420"/>
    </source>
</evidence>
<dbReference type="PANTHER" id="PTHR38768">
    <property type="entry name" value="UPF0502 PROTEIN YCEH"/>
    <property type="match status" value="1"/>
</dbReference>
<dbReference type="Gene3D" id="1.10.10.10">
    <property type="entry name" value="Winged helix-like DNA-binding domain superfamily/Winged helix DNA-binding domain"/>
    <property type="match status" value="2"/>
</dbReference>
<protein>
    <submittedName>
        <fullName evidence="3">DUF480 domain-containing protein</fullName>
    </submittedName>
</protein>
<gene>
    <name evidence="3" type="ORF">CIK00_12095</name>
</gene>
<proteinExistence type="inferred from homology"/>
<reference evidence="3 4" key="1">
    <citation type="journal article" date="2018" name="Syst. Appl. Microbiol.">
        <title>Photobacterium carnosum sp. nov., isolated from spoiled modified atmosphere packaged poultry meat.</title>
        <authorList>
            <person name="Hilgarth M."/>
            <person name="Fuertes S."/>
            <person name="Ehrmann M."/>
            <person name="Vogel R.F."/>
        </authorList>
    </citation>
    <scope>NUCLEOTIDE SEQUENCE [LARGE SCALE GENOMIC DNA]</scope>
    <source>
        <strain evidence="3 4">TMW 2.2021</strain>
    </source>
</reference>
<name>A0A2N4URD1_9GAMM</name>
<evidence type="ECO:0000256" key="2">
    <source>
        <dbReference type="SAM" id="Coils"/>
    </source>
</evidence>
<dbReference type="Proteomes" id="UP000234420">
    <property type="component" value="Unassembled WGS sequence"/>
</dbReference>
<dbReference type="InterPro" id="IPR007432">
    <property type="entry name" value="DUF480"/>
</dbReference>
<comment type="similarity">
    <text evidence="1">Belongs to the UPF0502 family.</text>
</comment>
<dbReference type="HAMAP" id="MF_01584">
    <property type="entry name" value="UPF0502"/>
    <property type="match status" value="1"/>
</dbReference>
<evidence type="ECO:0000313" key="3">
    <source>
        <dbReference type="EMBL" id="PLC57572.1"/>
    </source>
</evidence>
<dbReference type="SUPFAM" id="SSF46785">
    <property type="entry name" value="Winged helix' DNA-binding domain"/>
    <property type="match status" value="2"/>
</dbReference>
<sequence>MIMDMQLTEQQARVIGCLLEKEITTPDQYPLTLNLLTTACNQKSSREPVMALDEAMILDTLEELKEKRMVSDVSSFGSRVSKFQHRFCNTEFGSLQFTKQELGAMIVLLLRGPQSAGEIRTRTNRLCDFVDTQEAEAVLEQLASIDNGPYVIRLPKESGKRDCRYMHLLSGDIDVDNYTPAKAMTANSTINEERIIALEQDVEQLKQQVIELQLMLESLTE</sequence>
<dbReference type="AlphaFoldDB" id="A0A2N4URD1"/>
<dbReference type="Pfam" id="PF04337">
    <property type="entry name" value="DUF480"/>
    <property type="match status" value="1"/>
</dbReference>
<keyword evidence="4" id="KW-1185">Reference proteome</keyword>
<organism evidence="3 4">
    <name type="scientific">Photobacterium carnosum</name>
    <dbReference type="NCBI Taxonomy" id="2023717"/>
    <lineage>
        <taxon>Bacteria</taxon>
        <taxon>Pseudomonadati</taxon>
        <taxon>Pseudomonadota</taxon>
        <taxon>Gammaproteobacteria</taxon>
        <taxon>Vibrionales</taxon>
        <taxon>Vibrionaceae</taxon>
        <taxon>Photobacterium</taxon>
    </lineage>
</organism>
<dbReference type="EMBL" id="NPIB01000014">
    <property type="protein sequence ID" value="PLC57572.1"/>
    <property type="molecule type" value="Genomic_DNA"/>
</dbReference>